<evidence type="ECO:0000256" key="1">
    <source>
        <dbReference type="SAM" id="Phobius"/>
    </source>
</evidence>
<keyword evidence="1" id="KW-1133">Transmembrane helix</keyword>
<reference evidence="2" key="1">
    <citation type="submission" date="2022-05" db="EMBL/GenBank/DDBJ databases">
        <authorList>
            <person name="Pankratov T."/>
        </authorList>
    </citation>
    <scope>NUCLEOTIDE SEQUENCE</scope>
    <source>
        <strain evidence="2">BP6-180914</strain>
    </source>
</reference>
<keyword evidence="1" id="KW-0472">Membrane</keyword>
<evidence type="ECO:0000313" key="3">
    <source>
        <dbReference type="Proteomes" id="UP001165667"/>
    </source>
</evidence>
<feature type="transmembrane region" description="Helical" evidence="1">
    <location>
        <begin position="23"/>
        <end position="44"/>
    </location>
</feature>
<comment type="caution">
    <text evidence="2">The sequence shown here is derived from an EMBL/GenBank/DDBJ whole genome shotgun (WGS) entry which is preliminary data.</text>
</comment>
<dbReference type="AlphaFoldDB" id="A0AA41Z2R3"/>
<dbReference type="EMBL" id="JAMOIM010000033">
    <property type="protein sequence ID" value="MCW6511788.1"/>
    <property type="molecule type" value="Genomic_DNA"/>
</dbReference>
<dbReference type="Pfam" id="PF06912">
    <property type="entry name" value="DUF1275"/>
    <property type="match status" value="1"/>
</dbReference>
<dbReference type="InterPro" id="IPR010699">
    <property type="entry name" value="DUF1275"/>
</dbReference>
<dbReference type="RefSeq" id="WP_282588166.1">
    <property type="nucleotide sequence ID" value="NZ_JAMOIM010000033.1"/>
</dbReference>
<sequence>MSGSSDHAAPGDGLRWTRLPPALGFLTGMIDVIGWLTLSHFYSANITGDLTQSVSYLLPGETPHAPQILAVPVFFAGMILIYF</sequence>
<protein>
    <submittedName>
        <fullName evidence="2">DUF1275 family protein</fullName>
    </submittedName>
</protein>
<name>A0AA41Z2R3_9HYPH</name>
<accession>A0AA41Z2R3</accession>
<organism evidence="2 3">
    <name type="scientific">Lichenifustis flavocetrariae</name>
    <dbReference type="NCBI Taxonomy" id="2949735"/>
    <lineage>
        <taxon>Bacteria</taxon>
        <taxon>Pseudomonadati</taxon>
        <taxon>Pseudomonadota</taxon>
        <taxon>Alphaproteobacteria</taxon>
        <taxon>Hyphomicrobiales</taxon>
        <taxon>Lichenihabitantaceae</taxon>
        <taxon>Lichenifustis</taxon>
    </lineage>
</organism>
<evidence type="ECO:0000313" key="2">
    <source>
        <dbReference type="EMBL" id="MCW6511788.1"/>
    </source>
</evidence>
<keyword evidence="1" id="KW-0812">Transmembrane</keyword>
<dbReference type="Proteomes" id="UP001165667">
    <property type="component" value="Unassembled WGS sequence"/>
</dbReference>
<gene>
    <name evidence="2" type="ORF">M8523_27880</name>
</gene>
<keyword evidence="3" id="KW-1185">Reference proteome</keyword>
<feature type="transmembrane region" description="Helical" evidence="1">
    <location>
        <begin position="64"/>
        <end position="82"/>
    </location>
</feature>
<proteinExistence type="predicted"/>